<evidence type="ECO:0000256" key="1">
    <source>
        <dbReference type="SAM" id="SignalP"/>
    </source>
</evidence>
<evidence type="ECO:0000313" key="2">
    <source>
        <dbReference type="EMBL" id="KAJ7689709.1"/>
    </source>
</evidence>
<dbReference type="AlphaFoldDB" id="A0AAD7DEY4"/>
<dbReference type="EMBL" id="JARKIE010000070">
    <property type="protein sequence ID" value="KAJ7689709.1"/>
    <property type="molecule type" value="Genomic_DNA"/>
</dbReference>
<accession>A0AAD7DEY4</accession>
<name>A0AAD7DEY4_MYCRO</name>
<evidence type="ECO:0000313" key="3">
    <source>
        <dbReference type="Proteomes" id="UP001221757"/>
    </source>
</evidence>
<organism evidence="2 3">
    <name type="scientific">Mycena rosella</name>
    <name type="common">Pink bonnet</name>
    <name type="synonym">Agaricus rosellus</name>
    <dbReference type="NCBI Taxonomy" id="1033263"/>
    <lineage>
        <taxon>Eukaryota</taxon>
        <taxon>Fungi</taxon>
        <taxon>Dikarya</taxon>
        <taxon>Basidiomycota</taxon>
        <taxon>Agaricomycotina</taxon>
        <taxon>Agaricomycetes</taxon>
        <taxon>Agaricomycetidae</taxon>
        <taxon>Agaricales</taxon>
        <taxon>Marasmiineae</taxon>
        <taxon>Mycenaceae</taxon>
        <taxon>Mycena</taxon>
    </lineage>
</organism>
<dbReference type="Proteomes" id="UP001221757">
    <property type="component" value="Unassembled WGS sequence"/>
</dbReference>
<keyword evidence="3" id="KW-1185">Reference proteome</keyword>
<protein>
    <submittedName>
        <fullName evidence="2">Uncharacterized protein</fullName>
    </submittedName>
</protein>
<proteinExistence type="predicted"/>
<reference evidence="2" key="1">
    <citation type="submission" date="2023-03" db="EMBL/GenBank/DDBJ databases">
        <title>Massive genome expansion in bonnet fungi (Mycena s.s.) driven by repeated elements and novel gene families across ecological guilds.</title>
        <authorList>
            <consortium name="Lawrence Berkeley National Laboratory"/>
            <person name="Harder C.B."/>
            <person name="Miyauchi S."/>
            <person name="Viragh M."/>
            <person name="Kuo A."/>
            <person name="Thoen E."/>
            <person name="Andreopoulos B."/>
            <person name="Lu D."/>
            <person name="Skrede I."/>
            <person name="Drula E."/>
            <person name="Henrissat B."/>
            <person name="Morin E."/>
            <person name="Kohler A."/>
            <person name="Barry K."/>
            <person name="LaButti K."/>
            <person name="Morin E."/>
            <person name="Salamov A."/>
            <person name="Lipzen A."/>
            <person name="Mereny Z."/>
            <person name="Hegedus B."/>
            <person name="Baldrian P."/>
            <person name="Stursova M."/>
            <person name="Weitz H."/>
            <person name="Taylor A."/>
            <person name="Grigoriev I.V."/>
            <person name="Nagy L.G."/>
            <person name="Martin F."/>
            <person name="Kauserud H."/>
        </authorList>
    </citation>
    <scope>NUCLEOTIDE SEQUENCE</scope>
    <source>
        <strain evidence="2">CBHHK067</strain>
    </source>
</reference>
<keyword evidence="1" id="KW-0732">Signal</keyword>
<feature type="signal peptide" evidence="1">
    <location>
        <begin position="1"/>
        <end position="18"/>
    </location>
</feature>
<sequence>MTPTSALVVFILLTAAASLHVPGCLPDEDATIVSESIFQVPDPTTGETFTNLTLTYFTCPSRQAQGQSEEPEESRALKRQSQAPIDLCGIMDSSAVFSSTFTQGAKTTACPFDMPPRHVPGHVPGHVARQLGTTGKKCKLAECVLLSTGGLPNFWEAFRCSIRYMPGNMPSTCLGGMSRVYALAFVPCVSCDQAPGNQPTLGDCENIDTAVVDSLIRPMTVTIPALSGLVVSLFNNTCAFVFLNDDVNDTYDTCFHTIVPHFSFTNSYILAEHPPSWIWDLISWKNALNHEMGSLDLFKFLRQLNNTFNQIHDFLQSSRAFRVTGSSSGPLERIASILTCGSARRPQHLLQLESLSITKSKEKTSIKPPSDQVLGANKYYKCKK</sequence>
<gene>
    <name evidence="2" type="ORF">B0H17DRAFT_1134841</name>
</gene>
<comment type="caution">
    <text evidence="2">The sequence shown here is derived from an EMBL/GenBank/DDBJ whole genome shotgun (WGS) entry which is preliminary data.</text>
</comment>
<feature type="chain" id="PRO_5042262890" evidence="1">
    <location>
        <begin position="19"/>
        <end position="384"/>
    </location>
</feature>